<accession>B9BLL5</accession>
<name>B9BLL5_9BURK</name>
<protein>
    <submittedName>
        <fullName evidence="2">Uncharacterized protein</fullName>
    </submittedName>
</protein>
<evidence type="ECO:0000313" key="2">
    <source>
        <dbReference type="EMBL" id="EEE08832.1"/>
    </source>
</evidence>
<dbReference type="EMBL" id="ACFC01000002">
    <property type="protein sequence ID" value="EEE08832.1"/>
    <property type="molecule type" value="Genomic_DNA"/>
</dbReference>
<gene>
    <name evidence="2" type="ORF">BURMUCGD2_5973</name>
</gene>
<evidence type="ECO:0000256" key="1">
    <source>
        <dbReference type="SAM" id="MobiDB-lite"/>
    </source>
</evidence>
<evidence type="ECO:0000313" key="3">
    <source>
        <dbReference type="Proteomes" id="UP000004535"/>
    </source>
</evidence>
<feature type="region of interest" description="Disordered" evidence="1">
    <location>
        <begin position="1"/>
        <end position="22"/>
    </location>
</feature>
<comment type="caution">
    <text evidence="2">The sequence shown here is derived from an EMBL/GenBank/DDBJ whole genome shotgun (WGS) entry which is preliminary data.</text>
</comment>
<reference evidence="2 3" key="1">
    <citation type="journal article" date="2012" name="J. Bacteriol.">
        <title>Draft Genome Sequence Determination for Cystic Fibrosis and Chronic Granulomatous Disease Burkholderia multivorans Isolates.</title>
        <authorList>
            <person name="Varga J.J."/>
            <person name="Losada L."/>
            <person name="Zelazny A.M."/>
            <person name="Brinkac L."/>
            <person name="Harkins D."/>
            <person name="Radune D."/>
            <person name="Hostetler J."/>
            <person name="Sampaio E.P."/>
            <person name="Ronning C.M."/>
            <person name="Nierman W.C."/>
            <person name="Greenberg D.E."/>
            <person name="Holland S.M."/>
            <person name="Goldberg J.B."/>
        </authorList>
    </citation>
    <scope>NUCLEOTIDE SEQUENCE [LARGE SCALE GENOMIC DNA]</scope>
    <source>
        <strain evidence="2 3">CGD2</strain>
    </source>
</reference>
<organism evidence="2 3">
    <name type="scientific">Burkholderia multivorans CGD2</name>
    <dbReference type="NCBI Taxonomy" id="513052"/>
    <lineage>
        <taxon>Bacteria</taxon>
        <taxon>Pseudomonadati</taxon>
        <taxon>Pseudomonadota</taxon>
        <taxon>Betaproteobacteria</taxon>
        <taxon>Burkholderiales</taxon>
        <taxon>Burkholderiaceae</taxon>
        <taxon>Burkholderia</taxon>
        <taxon>Burkholderia cepacia complex</taxon>
    </lineage>
</organism>
<dbReference type="AlphaFoldDB" id="B9BLL5"/>
<sequence length="65" mass="7579">MTVFCQETVGRAKPRRQSSSSRWDAWLEAQRRRLAPGRDDAILVVGVDRFTVNGVQRHDRQRARK</sequence>
<proteinExistence type="predicted"/>
<dbReference type="Proteomes" id="UP000004535">
    <property type="component" value="Unassembled WGS sequence"/>
</dbReference>